<feature type="transmembrane region" description="Helical" evidence="2">
    <location>
        <begin position="132"/>
        <end position="150"/>
    </location>
</feature>
<reference evidence="3 4" key="1">
    <citation type="submission" date="2013-08" db="EMBL/GenBank/DDBJ databases">
        <title>The genome sequence of Knoellia subterranea.</title>
        <authorList>
            <person name="Zhu W."/>
            <person name="Wang G."/>
        </authorList>
    </citation>
    <scope>NUCLEOTIDE SEQUENCE [LARGE SCALE GENOMIC DNA]</scope>
    <source>
        <strain evidence="3 4">KCTC 19937</strain>
    </source>
</reference>
<evidence type="ECO:0000256" key="2">
    <source>
        <dbReference type="SAM" id="Phobius"/>
    </source>
</evidence>
<keyword evidence="2" id="KW-1133">Transmembrane helix</keyword>
<evidence type="ECO:0000313" key="3">
    <source>
        <dbReference type="EMBL" id="KGN36541.1"/>
    </source>
</evidence>
<gene>
    <name evidence="3" type="ORF">N803_04635</name>
</gene>
<keyword evidence="2" id="KW-0812">Transmembrane</keyword>
<feature type="transmembrane region" description="Helical" evidence="2">
    <location>
        <begin position="156"/>
        <end position="174"/>
    </location>
</feature>
<accession>A0A0A0JLP8</accession>
<feature type="region of interest" description="Disordered" evidence="1">
    <location>
        <begin position="195"/>
        <end position="219"/>
    </location>
</feature>
<keyword evidence="2" id="KW-0472">Membrane</keyword>
<keyword evidence="4" id="KW-1185">Reference proteome</keyword>
<dbReference type="RefSeq" id="WP_035906781.1">
    <property type="nucleotide sequence ID" value="NZ_AVPK01000010.1"/>
</dbReference>
<feature type="transmembrane region" description="Helical" evidence="2">
    <location>
        <begin position="6"/>
        <end position="24"/>
    </location>
</feature>
<dbReference type="EMBL" id="AVPK01000010">
    <property type="protein sequence ID" value="KGN36541.1"/>
    <property type="molecule type" value="Genomic_DNA"/>
</dbReference>
<comment type="caution">
    <text evidence="3">The sequence shown here is derived from an EMBL/GenBank/DDBJ whole genome shotgun (WGS) entry which is preliminary data.</text>
</comment>
<dbReference type="eggNOG" id="ENOG502ZNR5">
    <property type="taxonomic scope" value="Bacteria"/>
</dbReference>
<proteinExistence type="predicted"/>
<evidence type="ECO:0000256" key="1">
    <source>
        <dbReference type="SAM" id="MobiDB-lite"/>
    </source>
</evidence>
<dbReference type="OrthoDB" id="3218604at2"/>
<evidence type="ECO:0000313" key="4">
    <source>
        <dbReference type="Proteomes" id="UP000030011"/>
    </source>
</evidence>
<protein>
    <submittedName>
        <fullName evidence="3">Uncharacterized protein</fullName>
    </submittedName>
</protein>
<name>A0A0A0JLP8_9MICO</name>
<organism evidence="3 4">
    <name type="scientific">Knoellia subterranea KCTC 19937</name>
    <dbReference type="NCBI Taxonomy" id="1385521"/>
    <lineage>
        <taxon>Bacteria</taxon>
        <taxon>Bacillati</taxon>
        <taxon>Actinomycetota</taxon>
        <taxon>Actinomycetes</taxon>
        <taxon>Micrococcales</taxon>
        <taxon>Intrasporangiaceae</taxon>
        <taxon>Knoellia</taxon>
    </lineage>
</organism>
<dbReference type="Proteomes" id="UP000030011">
    <property type="component" value="Unassembled WGS sequence"/>
</dbReference>
<dbReference type="AlphaFoldDB" id="A0A0A0JLP8"/>
<sequence length="350" mass="37217">MQPSSLIFLVIIGIWAAYFVQYWVRRREHLATIRSVDAFSRTMRVLERRDPLPSVDHGAQAPRTYAVSPARAVRPQVTVKRAEARAPVPSTTSSTGVSIHRPVRAERPAPAARVEPVAAEPTMQPGRATRGMVVLVGLLGTVVFGVLSLVGVLVPWAVVVPLTMAGAGFVWLRSGVQAELRARRAARGRARRAAEGRVDREPVGASVASTRVSATPAARTQAPVRRDVVAAESGADEVAELAELTETADDVVVAEAAPFDVAAHTAEVAVAPEPVVAEVAPVAVVESSAPAVDEDDMPLTWDPVPVPRPTYTMKAKAAERPVATAEVTPVPVDDDTAYDDDVPERWIVGG</sequence>
<dbReference type="STRING" id="1385521.N803_04635"/>